<protein>
    <recommendedName>
        <fullName evidence="4">Secreted protein</fullName>
    </recommendedName>
</protein>
<evidence type="ECO:0000313" key="2">
    <source>
        <dbReference type="EMBL" id="MCD9646461.1"/>
    </source>
</evidence>
<evidence type="ECO:0000313" key="3">
    <source>
        <dbReference type="Proteomes" id="UP000823775"/>
    </source>
</evidence>
<reference evidence="2 3" key="1">
    <citation type="journal article" date="2021" name="BMC Genomics">
        <title>Datura genome reveals duplications of psychoactive alkaloid biosynthetic genes and high mutation rate following tissue culture.</title>
        <authorList>
            <person name="Rajewski A."/>
            <person name="Carter-House D."/>
            <person name="Stajich J."/>
            <person name="Litt A."/>
        </authorList>
    </citation>
    <scope>NUCLEOTIDE SEQUENCE [LARGE SCALE GENOMIC DNA]</scope>
    <source>
        <strain evidence="2">AR-01</strain>
    </source>
</reference>
<keyword evidence="3" id="KW-1185">Reference proteome</keyword>
<keyword evidence="1" id="KW-0732">Signal</keyword>
<gene>
    <name evidence="2" type="ORF">HAX54_036327</name>
</gene>
<accession>A0ABS8VI41</accession>
<proteinExistence type="predicted"/>
<evidence type="ECO:0008006" key="4">
    <source>
        <dbReference type="Google" id="ProtNLM"/>
    </source>
</evidence>
<dbReference type="Proteomes" id="UP000823775">
    <property type="component" value="Unassembled WGS sequence"/>
</dbReference>
<dbReference type="EMBL" id="JACEIK010004801">
    <property type="protein sequence ID" value="MCD9646461.1"/>
    <property type="molecule type" value="Genomic_DNA"/>
</dbReference>
<sequence>MVVATVLIVMVKSLTVVGDSDGGCDDKGGWWWRQLMVGDSNGGCIRLRWLMVPIVSQRYLLSNLPPSCNLVFVLDKSLGKECFCYRLRKKEEDGK</sequence>
<evidence type="ECO:0000256" key="1">
    <source>
        <dbReference type="SAM" id="SignalP"/>
    </source>
</evidence>
<name>A0ABS8VI41_DATST</name>
<organism evidence="2 3">
    <name type="scientific">Datura stramonium</name>
    <name type="common">Jimsonweed</name>
    <name type="synonym">Common thornapple</name>
    <dbReference type="NCBI Taxonomy" id="4076"/>
    <lineage>
        <taxon>Eukaryota</taxon>
        <taxon>Viridiplantae</taxon>
        <taxon>Streptophyta</taxon>
        <taxon>Embryophyta</taxon>
        <taxon>Tracheophyta</taxon>
        <taxon>Spermatophyta</taxon>
        <taxon>Magnoliopsida</taxon>
        <taxon>eudicotyledons</taxon>
        <taxon>Gunneridae</taxon>
        <taxon>Pentapetalae</taxon>
        <taxon>asterids</taxon>
        <taxon>lamiids</taxon>
        <taxon>Solanales</taxon>
        <taxon>Solanaceae</taxon>
        <taxon>Solanoideae</taxon>
        <taxon>Datureae</taxon>
        <taxon>Datura</taxon>
    </lineage>
</organism>
<comment type="caution">
    <text evidence="2">The sequence shown here is derived from an EMBL/GenBank/DDBJ whole genome shotgun (WGS) entry which is preliminary data.</text>
</comment>
<feature type="non-terminal residue" evidence="2">
    <location>
        <position position="95"/>
    </location>
</feature>
<feature type="chain" id="PRO_5046740629" description="Secreted protein" evidence="1">
    <location>
        <begin position="19"/>
        <end position="95"/>
    </location>
</feature>
<feature type="signal peptide" evidence="1">
    <location>
        <begin position="1"/>
        <end position="18"/>
    </location>
</feature>